<evidence type="ECO:0000256" key="1">
    <source>
        <dbReference type="ARBA" id="ARBA00022737"/>
    </source>
</evidence>
<evidence type="ECO:0000313" key="4">
    <source>
        <dbReference type="EMBL" id="CAJ1372711.1"/>
    </source>
</evidence>
<dbReference type="InterPro" id="IPR011990">
    <property type="entry name" value="TPR-like_helical_dom_sf"/>
</dbReference>
<proteinExistence type="predicted"/>
<dbReference type="Pfam" id="PF13812">
    <property type="entry name" value="PPR_3"/>
    <property type="match status" value="1"/>
</dbReference>
<dbReference type="AlphaFoldDB" id="A0AA36HPM6"/>
<accession>A0AA36HPM6</accession>
<reference evidence="4" key="1">
    <citation type="submission" date="2023-08" db="EMBL/GenBank/DDBJ databases">
        <authorList>
            <person name="Chen Y."/>
            <person name="Shah S."/>
            <person name="Dougan E. K."/>
            <person name="Thang M."/>
            <person name="Chan C."/>
        </authorList>
    </citation>
    <scope>NUCLEOTIDE SEQUENCE</scope>
</reference>
<dbReference type="Proteomes" id="UP001178507">
    <property type="component" value="Unassembled WGS sequence"/>
</dbReference>
<name>A0AA36HPM6_9DINO</name>
<dbReference type="InterPro" id="IPR002885">
    <property type="entry name" value="PPR_rpt"/>
</dbReference>
<dbReference type="PANTHER" id="PTHR47936:SF1">
    <property type="entry name" value="PENTATRICOPEPTIDE REPEAT-CONTAINING PROTEIN GUN1, CHLOROPLASTIC"/>
    <property type="match status" value="1"/>
</dbReference>
<feature type="region of interest" description="Disordered" evidence="3">
    <location>
        <begin position="872"/>
        <end position="891"/>
    </location>
</feature>
<sequence length="891" mass="95395">MADFGLAGLESASQQEALRLLEPSLQRWRERPQLATAAIRSAGYAAMPQAAFKILRCMSSRALEVNHFHLGAAVMACEKASAWQMALSLSREGDAVARNSAVSACTKAGEWPRCLRLLAQADVVTYSSAMGGWHLSSSLLERMQGEAVQPNAFTCSSAIASVNEWRGAVQIIRRMQALRVKANKVVWSACIASHSKWQNSCSALLTMRRSRIPVNDICQNAAITSCAEAKEWRHSMQLFASPQLSATPVSFSALMTSFSQERWQFPLSLFSELCHCRLDADAASTSTAMSSWTASLQLLKSRLAPSHAAMACAKAGAWRHAVLHEMRAARLASAVPAISACAKASRWEWALHVLATMGDASDADGVGAVCFGAAMSACERGGQWAAALGLLAAAEERRVRLDGVIFNTLISAARTGGRWHTALGLVSAMRSAALEPEVVACNAAISALDPFARWAQAAELLAQSRRRWLEPDVISCNAIISCHRHRWTLAISCLAAMAGFPPSSIAFDVATQALRQSEHWGMAVAQLERMTQLRLKADVLSYNAAITACEKNFQWKAVLCLLMETSTAVGEAVSQLYETATCAASSLSTEERTEMSWRLGKLSQLGLPGATLNTVPTDATLTALCTMVWSAASAFDACEALAQAVEQRFGEAWTLSGRSLANLAWGLATLNIGEPKLYLLIQGEVLRRGRELIASKSVLINYASCLVEVLWACSFAGLASASRASEAHDVLDAIGQQLDDMCDMCDTCVPRREPGAHEHAVFNGPPPRVVMDLPDKLVLFKPPGWQVDDLTSEGRPLSAFLRSSLPRHRQLVLEDVCLGLSGSGSFLCLSKFGLDLAKEPPAGLLAPLGRAQLGAAAVGHELPGLLRPAAAAGAGGAAPGLRGALPRPRLR</sequence>
<dbReference type="PANTHER" id="PTHR47936">
    <property type="entry name" value="PPR_LONG DOMAIN-CONTAINING PROTEIN"/>
    <property type="match status" value="1"/>
</dbReference>
<keyword evidence="5" id="KW-1185">Reference proteome</keyword>
<comment type="caution">
    <text evidence="4">The sequence shown here is derived from an EMBL/GenBank/DDBJ whole genome shotgun (WGS) entry which is preliminary data.</text>
</comment>
<organism evidence="4 5">
    <name type="scientific">Effrenium voratum</name>
    <dbReference type="NCBI Taxonomy" id="2562239"/>
    <lineage>
        <taxon>Eukaryota</taxon>
        <taxon>Sar</taxon>
        <taxon>Alveolata</taxon>
        <taxon>Dinophyceae</taxon>
        <taxon>Suessiales</taxon>
        <taxon>Symbiodiniaceae</taxon>
        <taxon>Effrenium</taxon>
    </lineage>
</organism>
<keyword evidence="1" id="KW-0677">Repeat</keyword>
<evidence type="ECO:0008006" key="6">
    <source>
        <dbReference type="Google" id="ProtNLM"/>
    </source>
</evidence>
<evidence type="ECO:0000313" key="5">
    <source>
        <dbReference type="Proteomes" id="UP001178507"/>
    </source>
</evidence>
<dbReference type="EMBL" id="CAUJNA010000153">
    <property type="protein sequence ID" value="CAJ1372711.1"/>
    <property type="molecule type" value="Genomic_DNA"/>
</dbReference>
<gene>
    <name evidence="4" type="ORF">EVOR1521_LOCUS2723</name>
</gene>
<feature type="compositionally biased region" description="Low complexity" evidence="3">
    <location>
        <begin position="879"/>
        <end position="891"/>
    </location>
</feature>
<evidence type="ECO:0000256" key="2">
    <source>
        <dbReference type="PROSITE-ProRule" id="PRU00708"/>
    </source>
</evidence>
<protein>
    <recommendedName>
        <fullName evidence="6">Pentatricopeptide repeat-containing protein, chloroplastic</fullName>
    </recommendedName>
</protein>
<feature type="repeat" description="PPR" evidence="2">
    <location>
        <begin position="402"/>
        <end position="436"/>
    </location>
</feature>
<dbReference type="Gene3D" id="1.25.40.10">
    <property type="entry name" value="Tetratricopeptide repeat domain"/>
    <property type="match status" value="2"/>
</dbReference>
<dbReference type="PROSITE" id="PS51375">
    <property type="entry name" value="PPR"/>
    <property type="match status" value="1"/>
</dbReference>
<evidence type="ECO:0000256" key="3">
    <source>
        <dbReference type="SAM" id="MobiDB-lite"/>
    </source>
</evidence>